<dbReference type="KEGG" id="amex:103027304"/>
<evidence type="ECO:0000256" key="3">
    <source>
        <dbReference type="ARBA" id="ARBA00022679"/>
    </source>
</evidence>
<dbReference type="Ensembl" id="ENSAMXT00005047135.1">
    <property type="protein sequence ID" value="ENSAMXP00005043358.1"/>
    <property type="gene ID" value="ENSAMXG00005020185.1"/>
</dbReference>
<evidence type="ECO:0000313" key="5">
    <source>
        <dbReference type="Ensembl" id="ENSAMXP00005043358.1"/>
    </source>
</evidence>
<dbReference type="GeneID" id="103027304"/>
<comment type="similarity">
    <text evidence="1">Belongs to the ANT/ATPSC lysine N-methyltransferase family.</text>
</comment>
<dbReference type="GO" id="GO:0005739">
    <property type="term" value="C:mitochondrion"/>
    <property type="evidence" value="ECO:0007669"/>
    <property type="project" value="TreeGrafter"/>
</dbReference>
<name>A0A8B9RHF4_ASTMX</name>
<accession>A0A8B9RHF4</accession>
<dbReference type="PANTHER" id="PTHR13610">
    <property type="entry name" value="METHYLTRANSFERASE DOMAIN-CONTAINING PROTEIN"/>
    <property type="match status" value="1"/>
</dbReference>
<protein>
    <submittedName>
        <fullName evidence="5">Si:dkey-190g11.3</fullName>
    </submittedName>
</protein>
<keyword evidence="3" id="KW-0808">Transferase</keyword>
<dbReference type="RefSeq" id="XP_007229173.3">
    <property type="nucleotide sequence ID" value="XM_007229111.4"/>
</dbReference>
<dbReference type="GO" id="GO:0016279">
    <property type="term" value="F:protein-lysine N-methyltransferase activity"/>
    <property type="evidence" value="ECO:0007669"/>
    <property type="project" value="InterPro"/>
</dbReference>
<keyword evidence="2" id="KW-0489">Methyltransferase</keyword>
<dbReference type="InterPro" id="IPR026170">
    <property type="entry name" value="FAM173A/B"/>
</dbReference>
<dbReference type="OMA" id="FPFPDWP"/>
<sequence>MSILVFFSVYQGLVMEDSVEVILQDKRSWVSHRSQDRPVITAASGALLMGCYGLWSVFALPGFRRVPVHLKVPYLPSSGVQTQNIMRLLRGRAGRLVDLGSGDGRLVLTASSLGFQCTGYEINSILVSYARVKARLMGIPTTRARFVNEDLWKTNLSGYKNVTVFLAPGVMEVLAKKLEKELGDDTRVIACRYPFPDWPVAETEGRGLDQAWAYDMTSVCKPST</sequence>
<dbReference type="InterPro" id="IPR029063">
    <property type="entry name" value="SAM-dependent_MTases_sf"/>
</dbReference>
<dbReference type="SUPFAM" id="SSF53335">
    <property type="entry name" value="S-adenosyl-L-methionine-dependent methyltransferases"/>
    <property type="match status" value="1"/>
</dbReference>
<dbReference type="CDD" id="cd02440">
    <property type="entry name" value="AdoMet_MTases"/>
    <property type="match status" value="1"/>
</dbReference>
<evidence type="ECO:0000256" key="1">
    <source>
        <dbReference type="ARBA" id="ARBA00010633"/>
    </source>
</evidence>
<organism evidence="5 6">
    <name type="scientific">Astyanax mexicanus</name>
    <name type="common">Blind cave fish</name>
    <name type="synonym">Astyanax fasciatus mexicanus</name>
    <dbReference type="NCBI Taxonomy" id="7994"/>
    <lineage>
        <taxon>Eukaryota</taxon>
        <taxon>Metazoa</taxon>
        <taxon>Chordata</taxon>
        <taxon>Craniata</taxon>
        <taxon>Vertebrata</taxon>
        <taxon>Euteleostomi</taxon>
        <taxon>Actinopterygii</taxon>
        <taxon>Neopterygii</taxon>
        <taxon>Teleostei</taxon>
        <taxon>Ostariophysi</taxon>
        <taxon>Characiformes</taxon>
        <taxon>Characoidei</taxon>
        <taxon>Acestrorhamphidae</taxon>
        <taxon>Acestrorhamphinae</taxon>
        <taxon>Astyanax</taxon>
    </lineage>
</organism>
<dbReference type="GO" id="GO:1905706">
    <property type="term" value="P:regulation of mitochondrial ATP synthesis coupled proton transport"/>
    <property type="evidence" value="ECO:0007669"/>
    <property type="project" value="TreeGrafter"/>
</dbReference>
<proteinExistence type="inferred from homology"/>
<dbReference type="Proteomes" id="UP000694621">
    <property type="component" value="Unplaced"/>
</dbReference>
<dbReference type="GO" id="GO:0032259">
    <property type="term" value="P:methylation"/>
    <property type="evidence" value="ECO:0007669"/>
    <property type="project" value="UniProtKB-KW"/>
</dbReference>
<gene>
    <name evidence="5" type="primary">si:dkey-190g11.3</name>
</gene>
<reference evidence="5" key="1">
    <citation type="submission" date="2025-08" db="UniProtKB">
        <authorList>
            <consortium name="Ensembl"/>
        </authorList>
    </citation>
    <scope>IDENTIFICATION</scope>
</reference>
<evidence type="ECO:0000256" key="2">
    <source>
        <dbReference type="ARBA" id="ARBA00022603"/>
    </source>
</evidence>
<dbReference type="Gene3D" id="3.40.50.150">
    <property type="entry name" value="Vaccinia Virus protein VP39"/>
    <property type="match status" value="1"/>
</dbReference>
<evidence type="ECO:0000313" key="6">
    <source>
        <dbReference type="Proteomes" id="UP000694621"/>
    </source>
</evidence>
<dbReference type="PANTHER" id="PTHR13610:SF18">
    <property type="entry name" value="SI:DKEY-190G11.3"/>
    <property type="match status" value="1"/>
</dbReference>
<keyword evidence="4" id="KW-0949">S-adenosyl-L-methionine</keyword>
<evidence type="ECO:0000256" key="4">
    <source>
        <dbReference type="ARBA" id="ARBA00022691"/>
    </source>
</evidence>
<dbReference type="AlphaFoldDB" id="A0A8B9RHF4"/>